<reference evidence="3 4" key="1">
    <citation type="submission" date="2009-08" db="EMBL/GenBank/DDBJ databases">
        <title>The draft genome of Rhodobacter sp. SW2.</title>
        <authorList>
            <consortium name="US DOE Joint Genome Institute (JGI-PGF)"/>
            <person name="Lucas S."/>
            <person name="Copeland A."/>
            <person name="Lapidus A."/>
            <person name="Glavina del Rio T."/>
            <person name="Tice H."/>
            <person name="Bruce D."/>
            <person name="Goodwin L."/>
            <person name="Pitluck S."/>
            <person name="Larimer F."/>
            <person name="Land M.L."/>
            <person name="Hauser L."/>
            <person name="Emerson D."/>
        </authorList>
    </citation>
    <scope>NUCLEOTIDE SEQUENCE [LARGE SCALE GENOMIC DNA]</scope>
    <source>
        <strain evidence="3 4">SW2</strain>
    </source>
</reference>
<dbReference type="Pfam" id="PF07811">
    <property type="entry name" value="TadE"/>
    <property type="match status" value="1"/>
</dbReference>
<dbReference type="InterPro" id="IPR012495">
    <property type="entry name" value="TadE-like_dom"/>
</dbReference>
<dbReference type="STRING" id="371731.Rsw2DRAFT_2487"/>
<evidence type="ECO:0000313" key="4">
    <source>
        <dbReference type="Proteomes" id="UP000010121"/>
    </source>
</evidence>
<protein>
    <submittedName>
        <fullName evidence="3">TadE family protein</fullName>
    </submittedName>
</protein>
<evidence type="ECO:0000313" key="3">
    <source>
        <dbReference type="EMBL" id="EEW24541.1"/>
    </source>
</evidence>
<dbReference type="AlphaFoldDB" id="C8S359"/>
<dbReference type="eggNOG" id="COG4961">
    <property type="taxonomic scope" value="Bacteria"/>
</dbReference>
<evidence type="ECO:0000256" key="1">
    <source>
        <dbReference type="SAM" id="Phobius"/>
    </source>
</evidence>
<dbReference type="RefSeq" id="WP_008031480.1">
    <property type="nucleotide sequence ID" value="NZ_ACYY01000017.1"/>
</dbReference>
<accession>C8S359</accession>
<keyword evidence="1" id="KW-0472">Membrane</keyword>
<dbReference type="Proteomes" id="UP000010121">
    <property type="component" value="Unassembled WGS sequence"/>
</dbReference>
<keyword evidence="1" id="KW-0812">Transmembrane</keyword>
<feature type="domain" description="TadE-like" evidence="2">
    <location>
        <begin position="17"/>
        <end position="59"/>
    </location>
</feature>
<keyword evidence="4" id="KW-1185">Reference proteome</keyword>
<gene>
    <name evidence="3" type="ORF">Rsw2DRAFT_2487</name>
</gene>
<feature type="transmembrane region" description="Helical" evidence="1">
    <location>
        <begin position="21"/>
        <end position="45"/>
    </location>
</feature>
<evidence type="ECO:0000259" key="2">
    <source>
        <dbReference type="Pfam" id="PF07811"/>
    </source>
</evidence>
<sequence>MKRLARYLGRAFRREDGTASLEFVLVVPLVLALFMASFESGLLMVRHTMLERAVDMTIRELRLGHYVNPNHDMLRTEICSRTVVIPDCANVLKITLRPVSTVAWNIPDDQAVCADRDAVIQPITEFNPGTPGMDEEIMLVRVCATVDALFPTTGIGLELPKDSGGGYALIAESAFVNEPS</sequence>
<name>C8S359_9RHOB</name>
<proteinExistence type="predicted"/>
<comment type="caution">
    <text evidence="3">The sequence shown here is derived from an EMBL/GenBank/DDBJ whole genome shotgun (WGS) entry which is preliminary data.</text>
</comment>
<organism evidence="3 4">
    <name type="scientific">Rhodobacter ferrooxidans</name>
    <dbReference type="NCBI Taxonomy" id="371731"/>
    <lineage>
        <taxon>Bacteria</taxon>
        <taxon>Pseudomonadati</taxon>
        <taxon>Pseudomonadota</taxon>
        <taxon>Alphaproteobacteria</taxon>
        <taxon>Rhodobacterales</taxon>
        <taxon>Rhodobacter group</taxon>
        <taxon>Rhodobacter</taxon>
    </lineage>
</organism>
<dbReference type="OrthoDB" id="7907064at2"/>
<dbReference type="EMBL" id="ACYY01000017">
    <property type="protein sequence ID" value="EEW24541.1"/>
    <property type="molecule type" value="Genomic_DNA"/>
</dbReference>
<keyword evidence="1" id="KW-1133">Transmembrane helix</keyword>